<dbReference type="SUPFAM" id="SSF82199">
    <property type="entry name" value="SET domain"/>
    <property type="match status" value="1"/>
</dbReference>
<organism evidence="4 5">
    <name type="scientific">Aspergillus clavatus (strain ATCC 1007 / CBS 513.65 / DSM 816 / NCTC 3887 / NRRL 1 / QM 1276 / 107)</name>
    <dbReference type="NCBI Taxonomy" id="344612"/>
    <lineage>
        <taxon>Eukaryota</taxon>
        <taxon>Fungi</taxon>
        <taxon>Dikarya</taxon>
        <taxon>Ascomycota</taxon>
        <taxon>Pezizomycotina</taxon>
        <taxon>Eurotiomycetes</taxon>
        <taxon>Eurotiomycetidae</taxon>
        <taxon>Eurotiales</taxon>
        <taxon>Aspergillaceae</taxon>
        <taxon>Aspergillus</taxon>
        <taxon>Aspergillus subgen. Fumigati</taxon>
    </lineage>
</organism>
<feature type="compositionally biased region" description="Polar residues" evidence="2">
    <location>
        <begin position="781"/>
        <end position="794"/>
    </location>
</feature>
<dbReference type="PROSITE" id="PS50280">
    <property type="entry name" value="SET"/>
    <property type="match status" value="1"/>
</dbReference>
<dbReference type="Gene3D" id="3.30.40.10">
    <property type="entry name" value="Zinc/RING finger domain, C3HC4 (zinc finger)"/>
    <property type="match status" value="1"/>
</dbReference>
<accession>A1C6G5</accession>
<feature type="domain" description="SET" evidence="3">
    <location>
        <begin position="267"/>
        <end position="397"/>
    </location>
</feature>
<dbReference type="InterPro" id="IPR013083">
    <property type="entry name" value="Znf_RING/FYVE/PHD"/>
</dbReference>
<dbReference type="GO" id="GO:0006325">
    <property type="term" value="P:chromatin organization"/>
    <property type="evidence" value="ECO:0007669"/>
    <property type="project" value="UniProtKB-KW"/>
</dbReference>
<dbReference type="Proteomes" id="UP000006701">
    <property type="component" value="Unassembled WGS sequence"/>
</dbReference>
<feature type="compositionally biased region" description="Polar residues" evidence="2">
    <location>
        <begin position="577"/>
        <end position="595"/>
    </location>
</feature>
<dbReference type="GO" id="GO:0070210">
    <property type="term" value="C:Rpd3L-Expanded complex"/>
    <property type="evidence" value="ECO:0007669"/>
    <property type="project" value="TreeGrafter"/>
</dbReference>
<feature type="compositionally biased region" description="Polar residues" evidence="2">
    <location>
        <begin position="502"/>
        <end position="512"/>
    </location>
</feature>
<feature type="compositionally biased region" description="Polar residues" evidence="2">
    <location>
        <begin position="892"/>
        <end position="907"/>
    </location>
</feature>
<dbReference type="InterPro" id="IPR001214">
    <property type="entry name" value="SET_dom"/>
</dbReference>
<feature type="compositionally biased region" description="Basic and acidic residues" evidence="2">
    <location>
        <begin position="104"/>
        <end position="115"/>
    </location>
</feature>
<feature type="compositionally biased region" description="Polar residues" evidence="2">
    <location>
        <begin position="1"/>
        <end position="15"/>
    </location>
</feature>
<dbReference type="AlphaFoldDB" id="A1C6G5"/>
<dbReference type="VEuPathDB" id="FungiDB:ACLA_070170"/>
<dbReference type="HOGENOM" id="CLU_009510_0_0_1"/>
<feature type="region of interest" description="Disordered" evidence="2">
    <location>
        <begin position="455"/>
        <end position="607"/>
    </location>
</feature>
<keyword evidence="1" id="KW-0156">Chromatin regulator</keyword>
<feature type="region of interest" description="Disordered" evidence="2">
    <location>
        <begin position="662"/>
        <end position="907"/>
    </location>
</feature>
<feature type="compositionally biased region" description="Polar residues" evidence="2">
    <location>
        <begin position="848"/>
        <end position="862"/>
    </location>
</feature>
<dbReference type="GeneID" id="4707454"/>
<feature type="compositionally biased region" description="Polar residues" evidence="2">
    <location>
        <begin position="474"/>
        <end position="491"/>
    </location>
</feature>
<feature type="compositionally biased region" description="Polar residues" evidence="2">
    <location>
        <begin position="161"/>
        <end position="170"/>
    </location>
</feature>
<feature type="region of interest" description="Disordered" evidence="2">
    <location>
        <begin position="1"/>
        <end position="22"/>
    </location>
</feature>
<dbReference type="Pfam" id="PF00856">
    <property type="entry name" value="SET"/>
    <property type="match status" value="1"/>
</dbReference>
<feature type="compositionally biased region" description="Low complexity" evidence="2">
    <location>
        <begin position="662"/>
        <end position="679"/>
    </location>
</feature>
<reference evidence="4 5" key="1">
    <citation type="journal article" date="2008" name="PLoS Genet.">
        <title>Genomic islands in the pathogenic filamentous fungus Aspergillus fumigatus.</title>
        <authorList>
            <person name="Fedorova N.D."/>
            <person name="Khaldi N."/>
            <person name="Joardar V.S."/>
            <person name="Maiti R."/>
            <person name="Amedeo P."/>
            <person name="Anderson M.J."/>
            <person name="Crabtree J."/>
            <person name="Silva J.C."/>
            <person name="Badger J.H."/>
            <person name="Albarraq A."/>
            <person name="Angiuoli S."/>
            <person name="Bussey H."/>
            <person name="Bowyer P."/>
            <person name="Cotty P.J."/>
            <person name="Dyer P.S."/>
            <person name="Egan A."/>
            <person name="Galens K."/>
            <person name="Fraser-Liggett C.M."/>
            <person name="Haas B.J."/>
            <person name="Inman J.M."/>
            <person name="Kent R."/>
            <person name="Lemieux S."/>
            <person name="Malavazi I."/>
            <person name="Orvis J."/>
            <person name="Roemer T."/>
            <person name="Ronning C.M."/>
            <person name="Sundaram J.P."/>
            <person name="Sutton G."/>
            <person name="Turner G."/>
            <person name="Venter J.C."/>
            <person name="White O.R."/>
            <person name="Whitty B.R."/>
            <person name="Youngman P."/>
            <person name="Wolfe K.H."/>
            <person name="Goldman G.H."/>
            <person name="Wortman J.R."/>
            <person name="Jiang B."/>
            <person name="Denning D.W."/>
            <person name="Nierman W.C."/>
        </authorList>
    </citation>
    <scope>NUCLEOTIDE SEQUENCE [LARGE SCALE GENOMIC DNA]</scope>
    <source>
        <strain evidence="5">ATCC 1007 / CBS 513.65 / DSM 816 / NCTC 3887 / NRRL 1</strain>
    </source>
</reference>
<gene>
    <name evidence="4" type="ORF">ACLA_070170</name>
</gene>
<dbReference type="GO" id="GO:0034967">
    <property type="term" value="C:Set3 complex"/>
    <property type="evidence" value="ECO:0007669"/>
    <property type="project" value="TreeGrafter"/>
</dbReference>
<evidence type="ECO:0000313" key="4">
    <source>
        <dbReference type="EMBL" id="EAW13986.1"/>
    </source>
</evidence>
<dbReference type="InterPro" id="IPR011011">
    <property type="entry name" value="Znf_FYVE_PHD"/>
</dbReference>
<evidence type="ECO:0000313" key="5">
    <source>
        <dbReference type="Proteomes" id="UP000006701"/>
    </source>
</evidence>
<dbReference type="PANTHER" id="PTHR46462">
    <property type="entry name" value="UPSET, ISOFORM A"/>
    <property type="match status" value="1"/>
</dbReference>
<dbReference type="eggNOG" id="KOG1844">
    <property type="taxonomic scope" value="Eukaryota"/>
</dbReference>
<dbReference type="OMA" id="IKCICSF"/>
<dbReference type="PANTHER" id="PTHR46462:SF3">
    <property type="entry name" value="UPSET, ISOFORM A"/>
    <property type="match status" value="1"/>
</dbReference>
<dbReference type="EMBL" id="DS027045">
    <property type="protein sequence ID" value="EAW13986.1"/>
    <property type="molecule type" value="Genomic_DNA"/>
</dbReference>
<dbReference type="OrthoDB" id="1928087at2759"/>
<feature type="compositionally biased region" description="Basic and acidic residues" evidence="2">
    <location>
        <begin position="871"/>
        <end position="882"/>
    </location>
</feature>
<dbReference type="Gene3D" id="2.170.270.10">
    <property type="entry name" value="SET domain"/>
    <property type="match status" value="1"/>
</dbReference>
<sequence length="907" mass="98471">MTDTSPVAITHSTTEPDPVTVPLNSPALNGAVSDSAVPDEEEPYTIKCICAFEDDDGNTVFCEGCETWQHIECYYHGRAVPDVHNCVDCEPRYLDAKRATERQIRLRERNDSGDRKAKRAGLKGQKKKIREPGDQVNGFHHRTDSGARDQPPAKKVKTTHRATGSVSSLPGTAPLQPDARKRTASSMSPAKSLAPAISLYSNEFLHLYDRDQHHAPMDSNLFVNLPLAADLASWVTEPTALARVSHGRSARDIFTWSDAALDRSLWPSLSTESITDPHVDIDGRHPTWKVLRTRDSVAKDHIVGEITGKIGLLRDYCLDPSNRWQELRHPEPFVFFHPQLPIYIDSRHEGSILRYVRRSCRPNVTMKTYITNEVEYHFCFVAKDDIPANSEITAMWYLDPQLFESTQGLVKQESSDSVQEVAAGCISNVLANFGGCACDPPSNCLLASVDRRRHPKAALEPKQANGKRKKVRTKSNVSPPATNSRAGSETTKNMDEDEQVDSRSASGSTRCQPRSRDLTPTLLHHDGESELSAREKRKIAAAEKKFQQLEHDQHLTSRKKKRPSGQSNQAMGHGQPRTASSTSPSGTMARKTSGTGPIHARSSHARPQYVDSAIQTEPDAADGLGTSLMPPSRRPSFVPLTQRLLKRCHADHFRLEAVSRRPLLSPSSQSAVSPLSGSPHGALHAHATPPHRTTAETEDVDMQDPDSPTVMSSGGRSQGREVENQASPLSATKGMTKPTVPPPWPSTAAHNAPVPGRMTNGHRTSLQVPLPPSDITPAPASVSQGSATPSTVDSTALPMSAAHGSGVTAPSPVKKKLSLGDYLIRRGTLAGDKNQAQSTTMPPPQKPASEQSPTSHDSSTGVNPPWPEAKAVGEAESAKREGPSAPDVTMKDTPSSTQTSHVSSLAL</sequence>
<feature type="compositionally biased region" description="Basic residues" evidence="2">
    <location>
        <begin position="116"/>
        <end position="129"/>
    </location>
</feature>
<feature type="compositionally biased region" description="Basic and acidic residues" evidence="2">
    <location>
        <begin position="523"/>
        <end position="555"/>
    </location>
</feature>
<dbReference type="KEGG" id="act:ACLA_070170"/>
<dbReference type="InterPro" id="IPR046341">
    <property type="entry name" value="SET_dom_sf"/>
</dbReference>
<dbReference type="STRING" id="344612.A1C6G5"/>
<dbReference type="SMART" id="SM00317">
    <property type="entry name" value="SET"/>
    <property type="match status" value="1"/>
</dbReference>
<dbReference type="RefSeq" id="XP_001275412.1">
    <property type="nucleotide sequence ID" value="XM_001275411.1"/>
</dbReference>
<dbReference type="GO" id="GO:0006355">
    <property type="term" value="P:regulation of DNA-templated transcription"/>
    <property type="evidence" value="ECO:0007669"/>
    <property type="project" value="TreeGrafter"/>
</dbReference>
<evidence type="ECO:0000256" key="1">
    <source>
        <dbReference type="ARBA" id="ARBA00022853"/>
    </source>
</evidence>
<feature type="region of interest" description="Disordered" evidence="2">
    <location>
        <begin position="104"/>
        <end position="190"/>
    </location>
</feature>
<name>A1C6G5_ASPCL</name>
<proteinExistence type="predicted"/>
<dbReference type="SUPFAM" id="SSF57903">
    <property type="entry name" value="FYVE/PHD zinc finger"/>
    <property type="match status" value="1"/>
</dbReference>
<evidence type="ECO:0000259" key="3">
    <source>
        <dbReference type="PROSITE" id="PS50280"/>
    </source>
</evidence>
<protein>
    <submittedName>
        <fullName evidence="4">PHD finger and SET domain protein, putative</fullName>
    </submittedName>
</protein>
<evidence type="ECO:0000256" key="2">
    <source>
        <dbReference type="SAM" id="MobiDB-lite"/>
    </source>
</evidence>
<keyword evidence="5" id="KW-1185">Reference proteome</keyword>